<evidence type="ECO:0000313" key="2">
    <source>
        <dbReference type="Proteomes" id="UP000298030"/>
    </source>
</evidence>
<comment type="caution">
    <text evidence="1">The sequence shown here is derived from an EMBL/GenBank/DDBJ whole genome shotgun (WGS) entry which is preliminary data.</text>
</comment>
<reference evidence="1 2" key="1">
    <citation type="journal article" date="2019" name="Nat. Ecol. Evol.">
        <title>Megaphylogeny resolves global patterns of mushroom evolution.</title>
        <authorList>
            <person name="Varga T."/>
            <person name="Krizsan K."/>
            <person name="Foldi C."/>
            <person name="Dima B."/>
            <person name="Sanchez-Garcia M."/>
            <person name="Sanchez-Ramirez S."/>
            <person name="Szollosi G.J."/>
            <person name="Szarkandi J.G."/>
            <person name="Papp V."/>
            <person name="Albert L."/>
            <person name="Andreopoulos W."/>
            <person name="Angelini C."/>
            <person name="Antonin V."/>
            <person name="Barry K.W."/>
            <person name="Bougher N.L."/>
            <person name="Buchanan P."/>
            <person name="Buyck B."/>
            <person name="Bense V."/>
            <person name="Catcheside P."/>
            <person name="Chovatia M."/>
            <person name="Cooper J."/>
            <person name="Damon W."/>
            <person name="Desjardin D."/>
            <person name="Finy P."/>
            <person name="Geml J."/>
            <person name="Haridas S."/>
            <person name="Hughes K."/>
            <person name="Justo A."/>
            <person name="Karasinski D."/>
            <person name="Kautmanova I."/>
            <person name="Kiss B."/>
            <person name="Kocsube S."/>
            <person name="Kotiranta H."/>
            <person name="LaButti K.M."/>
            <person name="Lechner B.E."/>
            <person name="Liimatainen K."/>
            <person name="Lipzen A."/>
            <person name="Lukacs Z."/>
            <person name="Mihaltcheva S."/>
            <person name="Morgado L.N."/>
            <person name="Niskanen T."/>
            <person name="Noordeloos M.E."/>
            <person name="Ohm R.A."/>
            <person name="Ortiz-Santana B."/>
            <person name="Ovrebo C."/>
            <person name="Racz N."/>
            <person name="Riley R."/>
            <person name="Savchenko A."/>
            <person name="Shiryaev A."/>
            <person name="Soop K."/>
            <person name="Spirin V."/>
            <person name="Szebenyi C."/>
            <person name="Tomsovsky M."/>
            <person name="Tulloss R.E."/>
            <person name="Uehling J."/>
            <person name="Grigoriev I.V."/>
            <person name="Vagvolgyi C."/>
            <person name="Papp T."/>
            <person name="Martin F.M."/>
            <person name="Miettinen O."/>
            <person name="Hibbett D.S."/>
            <person name="Nagy L.G."/>
        </authorList>
    </citation>
    <scope>NUCLEOTIDE SEQUENCE [LARGE SCALE GENOMIC DNA]</scope>
    <source>
        <strain evidence="1 2">FP101781</strain>
    </source>
</reference>
<name>A0A4Y7SM54_COPMI</name>
<organism evidence="1 2">
    <name type="scientific">Coprinellus micaceus</name>
    <name type="common">Glistening ink-cap mushroom</name>
    <name type="synonym">Coprinus micaceus</name>
    <dbReference type="NCBI Taxonomy" id="71717"/>
    <lineage>
        <taxon>Eukaryota</taxon>
        <taxon>Fungi</taxon>
        <taxon>Dikarya</taxon>
        <taxon>Basidiomycota</taxon>
        <taxon>Agaricomycotina</taxon>
        <taxon>Agaricomycetes</taxon>
        <taxon>Agaricomycetidae</taxon>
        <taxon>Agaricales</taxon>
        <taxon>Agaricineae</taxon>
        <taxon>Psathyrellaceae</taxon>
        <taxon>Coprinellus</taxon>
    </lineage>
</organism>
<protein>
    <recommendedName>
        <fullName evidence="3">Protein kinase domain-containing protein</fullName>
    </recommendedName>
</protein>
<dbReference type="OrthoDB" id="3236663at2759"/>
<dbReference type="AlphaFoldDB" id="A0A4Y7SM54"/>
<dbReference type="STRING" id="71717.A0A4Y7SM54"/>
<evidence type="ECO:0000313" key="1">
    <source>
        <dbReference type="EMBL" id="TEB22936.1"/>
    </source>
</evidence>
<dbReference type="EMBL" id="QPFP01000084">
    <property type="protein sequence ID" value="TEB22936.1"/>
    <property type="molecule type" value="Genomic_DNA"/>
</dbReference>
<evidence type="ECO:0008006" key="3">
    <source>
        <dbReference type="Google" id="ProtNLM"/>
    </source>
</evidence>
<sequence length="192" mass="22249">MTTSQAFSNEDWYRQLLRKRGDSAQVCIDALQKILALALTLAVHPSQHVEYQWDNWLTALLRLSKRSIRLPSCLYVTGIRQIERSLELQTPTTDIFHGTHRGQRVILKRYRFCTGMLSLEAQNQMLIKEAIIWANHQHIGILPFIGVFRLEDNPLESGLFLVSPFLEHGTIVAYLTTHPHVNRRIKRSLSHR</sequence>
<dbReference type="SUPFAM" id="SSF56112">
    <property type="entry name" value="Protein kinase-like (PK-like)"/>
    <property type="match status" value="1"/>
</dbReference>
<accession>A0A4Y7SM54</accession>
<dbReference type="InterPro" id="IPR011009">
    <property type="entry name" value="Kinase-like_dom_sf"/>
</dbReference>
<gene>
    <name evidence="1" type="ORF">FA13DRAFT_1798512</name>
</gene>
<dbReference type="Proteomes" id="UP000298030">
    <property type="component" value="Unassembled WGS sequence"/>
</dbReference>
<keyword evidence="2" id="KW-1185">Reference proteome</keyword>
<proteinExistence type="predicted"/>